<keyword evidence="1" id="KW-1133">Transmembrane helix</keyword>
<gene>
    <name evidence="2" type="ORF">EJP67_21075</name>
</gene>
<dbReference type="OrthoDB" id="5422038at2"/>
<sequence>MQKQQQPYWFPAKRHGWGWGLPNRWQGWVVVAVYAALVLTAVYSLHPEQEPLRFFPGLAIPTLALVAVCWLKGEPPRWRWGDEDSGK</sequence>
<protein>
    <submittedName>
        <fullName evidence="2">Uncharacterized protein</fullName>
    </submittedName>
</protein>
<dbReference type="Proteomes" id="UP000281118">
    <property type="component" value="Unassembled WGS sequence"/>
</dbReference>
<evidence type="ECO:0000313" key="3">
    <source>
        <dbReference type="Proteomes" id="UP000281118"/>
    </source>
</evidence>
<dbReference type="RefSeq" id="WP_126023655.1">
    <property type="nucleotide sequence ID" value="NZ_RXFT01000009.1"/>
</dbReference>
<evidence type="ECO:0000256" key="1">
    <source>
        <dbReference type="SAM" id="Phobius"/>
    </source>
</evidence>
<keyword evidence="1" id="KW-0812">Transmembrane</keyword>
<feature type="transmembrane region" description="Helical" evidence="1">
    <location>
        <begin position="52"/>
        <end position="73"/>
    </location>
</feature>
<dbReference type="AlphaFoldDB" id="A0A433MP64"/>
<organism evidence="2 3">
    <name type="scientific">Variovorax guangxiensis</name>
    <dbReference type="NCBI Taxonomy" id="1775474"/>
    <lineage>
        <taxon>Bacteria</taxon>
        <taxon>Pseudomonadati</taxon>
        <taxon>Pseudomonadota</taxon>
        <taxon>Betaproteobacteria</taxon>
        <taxon>Burkholderiales</taxon>
        <taxon>Comamonadaceae</taxon>
        <taxon>Variovorax</taxon>
    </lineage>
</organism>
<feature type="transmembrane region" description="Helical" evidence="1">
    <location>
        <begin position="25"/>
        <end position="45"/>
    </location>
</feature>
<reference evidence="2 3" key="1">
    <citation type="submission" date="2018-12" db="EMBL/GenBank/DDBJ databases">
        <title>The genome sequences of Variovorax guangxiensis DSM 27352.</title>
        <authorList>
            <person name="Gao J."/>
            <person name="Sun J."/>
        </authorList>
    </citation>
    <scope>NUCLEOTIDE SEQUENCE [LARGE SCALE GENOMIC DNA]</scope>
    <source>
        <strain evidence="2 3">DSM 27352</strain>
    </source>
</reference>
<comment type="caution">
    <text evidence="2">The sequence shown here is derived from an EMBL/GenBank/DDBJ whole genome shotgun (WGS) entry which is preliminary data.</text>
</comment>
<accession>A0A433MP64</accession>
<dbReference type="EMBL" id="RXFT01000009">
    <property type="protein sequence ID" value="RUR69550.1"/>
    <property type="molecule type" value="Genomic_DNA"/>
</dbReference>
<name>A0A433MP64_9BURK</name>
<keyword evidence="1" id="KW-0472">Membrane</keyword>
<evidence type="ECO:0000313" key="2">
    <source>
        <dbReference type="EMBL" id="RUR69550.1"/>
    </source>
</evidence>
<proteinExistence type="predicted"/>